<dbReference type="Proteomes" id="UP000566819">
    <property type="component" value="Unassembled WGS sequence"/>
</dbReference>
<feature type="compositionally biased region" description="Basic and acidic residues" evidence="1">
    <location>
        <begin position="1"/>
        <end position="18"/>
    </location>
</feature>
<protein>
    <submittedName>
        <fullName evidence="2">Uncharacterized protein</fullName>
    </submittedName>
</protein>
<gene>
    <name evidence="2" type="ORF">G7Y89_g4086</name>
</gene>
<organism evidence="2 3">
    <name type="scientific">Cudoniella acicularis</name>
    <dbReference type="NCBI Taxonomy" id="354080"/>
    <lineage>
        <taxon>Eukaryota</taxon>
        <taxon>Fungi</taxon>
        <taxon>Dikarya</taxon>
        <taxon>Ascomycota</taxon>
        <taxon>Pezizomycotina</taxon>
        <taxon>Leotiomycetes</taxon>
        <taxon>Helotiales</taxon>
        <taxon>Tricladiaceae</taxon>
        <taxon>Cudoniella</taxon>
    </lineage>
</organism>
<evidence type="ECO:0000313" key="2">
    <source>
        <dbReference type="EMBL" id="KAF4634022.1"/>
    </source>
</evidence>
<dbReference type="AlphaFoldDB" id="A0A8H4RQ57"/>
<name>A0A8H4RQ57_9HELO</name>
<accession>A0A8H4RQ57</accession>
<dbReference type="EMBL" id="JAAMPI010000214">
    <property type="protein sequence ID" value="KAF4634022.1"/>
    <property type="molecule type" value="Genomic_DNA"/>
</dbReference>
<evidence type="ECO:0000256" key="1">
    <source>
        <dbReference type="SAM" id="MobiDB-lite"/>
    </source>
</evidence>
<feature type="region of interest" description="Disordered" evidence="1">
    <location>
        <begin position="1"/>
        <end position="23"/>
    </location>
</feature>
<reference evidence="2 3" key="1">
    <citation type="submission" date="2020-03" db="EMBL/GenBank/DDBJ databases">
        <title>Draft Genome Sequence of Cudoniella acicularis.</title>
        <authorList>
            <person name="Buettner E."/>
            <person name="Kellner H."/>
        </authorList>
    </citation>
    <scope>NUCLEOTIDE SEQUENCE [LARGE SCALE GENOMIC DNA]</scope>
    <source>
        <strain evidence="2 3">DSM 108380</strain>
    </source>
</reference>
<comment type="caution">
    <text evidence="2">The sequence shown here is derived from an EMBL/GenBank/DDBJ whole genome shotgun (WGS) entry which is preliminary data.</text>
</comment>
<proteinExistence type="predicted"/>
<feature type="compositionally biased region" description="Low complexity" evidence="1">
    <location>
        <begin position="104"/>
        <end position="117"/>
    </location>
</feature>
<feature type="region of interest" description="Disordered" evidence="1">
    <location>
        <begin position="101"/>
        <end position="140"/>
    </location>
</feature>
<sequence>MEEPKMTARQKSQNEPELRQPQGARFTALILGEGETTFQSAEDQVTYPENEANFEQFMLSTTPHISMGLGGADINNLSWENYQDPGHSMIGADGTRVHQGWQDSQGLGTLNSSNGSSFHLAEPPVGRGPSSNSARSNDRRSSISSIIPMGLCPQGARDTEVKVSRLYDLHVAVYHNLLESSAGGSGKEPPGITTSFEDLYKFTMTFSEIIRSCCPQYEAKSPEGSVENSSHQSRASLLLGNEGESGPEIDPAIIFLSLSCYHRLMILYQNLISSVHGKLLEATTGCSLIQSEKPSSAMELVQTVSSVGHLADRASELVNLLTASRSHKLHSGLDRMSQSYSLESNILHDIIGGPAKQICEQRKHLVDSIQRMSSLIGQSSLL</sequence>
<keyword evidence="3" id="KW-1185">Reference proteome</keyword>
<evidence type="ECO:0000313" key="3">
    <source>
        <dbReference type="Proteomes" id="UP000566819"/>
    </source>
</evidence>